<protein>
    <recommendedName>
        <fullName evidence="2">Ribosome-binding factor A</fullName>
    </recommendedName>
</protein>
<dbReference type="NCBIfam" id="TIGR00082">
    <property type="entry name" value="rbfA"/>
    <property type="match status" value="1"/>
</dbReference>
<evidence type="ECO:0000256" key="2">
    <source>
        <dbReference type="HAMAP-Rule" id="MF_00003"/>
    </source>
</evidence>
<comment type="function">
    <text evidence="2">One of several proteins that assist in the late maturation steps of the functional core of the 30S ribosomal subunit. Associates with free 30S ribosomal subunits (but not with 30S subunits that are part of 70S ribosomes or polysomes). Required for efficient processing of 16S rRNA. May interact with the 5'-terminal helix region of 16S rRNA.</text>
</comment>
<dbReference type="SUPFAM" id="SSF89919">
    <property type="entry name" value="Ribosome-binding factor A, RbfA"/>
    <property type="match status" value="1"/>
</dbReference>
<reference evidence="3 4" key="1">
    <citation type="journal article" date="2016" name="Nat. Commun.">
        <title>Thousands of microbial genomes shed light on interconnected biogeochemical processes in an aquifer system.</title>
        <authorList>
            <person name="Anantharaman K."/>
            <person name="Brown C.T."/>
            <person name="Hug L.A."/>
            <person name="Sharon I."/>
            <person name="Castelle C.J."/>
            <person name="Probst A.J."/>
            <person name="Thomas B.C."/>
            <person name="Singh A."/>
            <person name="Wilkins M.J."/>
            <person name="Karaoz U."/>
            <person name="Brodie E.L."/>
            <person name="Williams K.H."/>
            <person name="Hubbard S.S."/>
            <person name="Banfield J.F."/>
        </authorList>
    </citation>
    <scope>NUCLEOTIDE SEQUENCE [LARGE SCALE GENOMIC DNA]</scope>
</reference>
<evidence type="ECO:0000313" key="4">
    <source>
        <dbReference type="Proteomes" id="UP000178082"/>
    </source>
</evidence>
<dbReference type="EMBL" id="MGDI01000025">
    <property type="protein sequence ID" value="OGL53488.1"/>
    <property type="molecule type" value="Genomic_DNA"/>
</dbReference>
<dbReference type="InterPro" id="IPR020053">
    <property type="entry name" value="Ribosome-bd_factorA_CS"/>
</dbReference>
<keyword evidence="1 2" id="KW-0690">Ribosome biogenesis</keyword>
<gene>
    <name evidence="2" type="primary">rbfA</name>
    <name evidence="3" type="ORF">A3G31_08305</name>
</gene>
<keyword evidence="2" id="KW-0963">Cytoplasm</keyword>
<dbReference type="AlphaFoldDB" id="A0A1F7SJR6"/>
<dbReference type="InterPro" id="IPR023799">
    <property type="entry name" value="RbfA_dom_sf"/>
</dbReference>
<evidence type="ECO:0000313" key="3">
    <source>
        <dbReference type="EMBL" id="OGL53488.1"/>
    </source>
</evidence>
<comment type="subcellular location">
    <subcellularLocation>
        <location evidence="2">Cytoplasm</location>
    </subcellularLocation>
</comment>
<dbReference type="PROSITE" id="PS01319">
    <property type="entry name" value="RBFA"/>
    <property type="match status" value="1"/>
</dbReference>
<dbReference type="Gene3D" id="3.30.300.20">
    <property type="match status" value="1"/>
</dbReference>
<dbReference type="GO" id="GO:0043024">
    <property type="term" value="F:ribosomal small subunit binding"/>
    <property type="evidence" value="ECO:0007669"/>
    <property type="project" value="TreeGrafter"/>
</dbReference>
<comment type="subunit">
    <text evidence="2">Monomer. Binds 30S ribosomal subunits, but not 50S ribosomal subunits or 70S ribosomes.</text>
</comment>
<organism evidence="3 4">
    <name type="scientific">Candidatus Schekmanbacteria bacterium RIFCSPLOWO2_12_FULL_38_15</name>
    <dbReference type="NCBI Taxonomy" id="1817883"/>
    <lineage>
        <taxon>Bacteria</taxon>
        <taxon>Candidatus Schekmaniibacteriota</taxon>
    </lineage>
</organism>
<evidence type="ECO:0000256" key="1">
    <source>
        <dbReference type="ARBA" id="ARBA00022517"/>
    </source>
</evidence>
<comment type="caution">
    <text evidence="3">The sequence shown here is derived from an EMBL/GenBank/DDBJ whole genome shotgun (WGS) entry which is preliminary data.</text>
</comment>
<name>A0A1F7SJR6_9BACT</name>
<dbReference type="GO" id="GO:0030490">
    <property type="term" value="P:maturation of SSU-rRNA"/>
    <property type="evidence" value="ECO:0007669"/>
    <property type="project" value="UniProtKB-UniRule"/>
</dbReference>
<sequence length="119" mass="13817">MNYKRVDRINELILEEISDILLKEIKDPRIGFVTITGVETSVDLSYAKVSVSIIGEQEKRESGIEGLKSASGYIRLLLKKRISVRRIPEIEFVYDSSIEYGDRINKILQKLKNEEEWEK</sequence>
<accession>A0A1F7SJR6</accession>
<dbReference type="Pfam" id="PF02033">
    <property type="entry name" value="RBFA"/>
    <property type="match status" value="1"/>
</dbReference>
<dbReference type="GO" id="GO:0005829">
    <property type="term" value="C:cytosol"/>
    <property type="evidence" value="ECO:0007669"/>
    <property type="project" value="TreeGrafter"/>
</dbReference>
<dbReference type="STRING" id="1817883.A3G31_08305"/>
<dbReference type="PANTHER" id="PTHR33515">
    <property type="entry name" value="RIBOSOME-BINDING FACTOR A, CHLOROPLASTIC-RELATED"/>
    <property type="match status" value="1"/>
</dbReference>
<dbReference type="InterPro" id="IPR015946">
    <property type="entry name" value="KH_dom-like_a/b"/>
</dbReference>
<dbReference type="InterPro" id="IPR000238">
    <property type="entry name" value="RbfA"/>
</dbReference>
<proteinExistence type="inferred from homology"/>
<dbReference type="HAMAP" id="MF_00003">
    <property type="entry name" value="RbfA"/>
    <property type="match status" value="1"/>
</dbReference>
<dbReference type="PANTHER" id="PTHR33515:SF1">
    <property type="entry name" value="RIBOSOME-BINDING FACTOR A, CHLOROPLASTIC-RELATED"/>
    <property type="match status" value="1"/>
</dbReference>
<dbReference type="Proteomes" id="UP000178082">
    <property type="component" value="Unassembled WGS sequence"/>
</dbReference>
<comment type="similarity">
    <text evidence="2">Belongs to the RbfA family.</text>
</comment>